<evidence type="ECO:0000313" key="8">
    <source>
        <dbReference type="Proteomes" id="UP000828390"/>
    </source>
</evidence>
<evidence type="ECO:0000256" key="4">
    <source>
        <dbReference type="ARBA" id="ARBA00044131"/>
    </source>
</evidence>
<dbReference type="EMBL" id="JAIWYP010000005">
    <property type="protein sequence ID" value="KAH3817570.1"/>
    <property type="molecule type" value="Genomic_DNA"/>
</dbReference>
<dbReference type="InterPro" id="IPR003511">
    <property type="entry name" value="HORMA_dom"/>
</dbReference>
<reference evidence="7" key="1">
    <citation type="journal article" date="2019" name="bioRxiv">
        <title>The Genome of the Zebra Mussel, Dreissena polymorpha: A Resource for Invasive Species Research.</title>
        <authorList>
            <person name="McCartney M.A."/>
            <person name="Auch B."/>
            <person name="Kono T."/>
            <person name="Mallez S."/>
            <person name="Zhang Y."/>
            <person name="Obille A."/>
            <person name="Becker A."/>
            <person name="Abrahante J.E."/>
            <person name="Garbe J."/>
            <person name="Badalamenti J.P."/>
            <person name="Herman A."/>
            <person name="Mangelson H."/>
            <person name="Liachko I."/>
            <person name="Sullivan S."/>
            <person name="Sone E.D."/>
            <person name="Koren S."/>
            <person name="Silverstein K.A.T."/>
            <person name="Beckman K.B."/>
            <person name="Gohl D.M."/>
        </authorList>
    </citation>
    <scope>NUCLEOTIDE SEQUENCE</scope>
    <source>
        <strain evidence="7">Duluth1</strain>
        <tissue evidence="7">Whole animal</tissue>
    </source>
</reference>
<dbReference type="SUPFAM" id="SSF56019">
    <property type="entry name" value="The spindle assembly checkpoint protein mad2"/>
    <property type="match status" value="1"/>
</dbReference>
<comment type="caution">
    <text evidence="7">The sequence shown here is derived from an EMBL/GenBank/DDBJ whole genome shotgun (WGS) entry which is preliminary data.</text>
</comment>
<accession>A0A9D4GI86</accession>
<dbReference type="Proteomes" id="UP000828390">
    <property type="component" value="Unassembled WGS sequence"/>
</dbReference>
<dbReference type="PANTHER" id="PTHR11842">
    <property type="entry name" value="MITOTIC SPINDLE ASSEMBLY CHECKPOINT PROTEIN MAD2"/>
    <property type="match status" value="1"/>
</dbReference>
<dbReference type="Gene3D" id="3.30.900.10">
    <property type="entry name" value="HORMA domain"/>
    <property type="match status" value="1"/>
</dbReference>
<dbReference type="Pfam" id="PF02301">
    <property type="entry name" value="HORMA"/>
    <property type="match status" value="1"/>
</dbReference>
<evidence type="ECO:0000256" key="3">
    <source>
        <dbReference type="ARBA" id="ARBA00023242"/>
    </source>
</evidence>
<protein>
    <recommendedName>
        <fullName evidence="4">Mitotic spindle assembly checkpoint protein MAD2B</fullName>
    </recommendedName>
    <alternativeName>
        <fullName evidence="5">Mitotic arrest deficient 2-like protein 2</fullName>
    </alternativeName>
</protein>
<sequence length="208" mass="23642">MNTGEINKTAVGSDIFAEFLETSIHLILYNRLLYPPGVFERRKKYNVPVQMCLHPDVNGYISKVIGGVKDMVARGDVSMVTMVVLDQAQNPLERFVFELGKPTENERDDQYMFRLEDALRAFLLKLSVADSLLKPLPEDCSWAVHVHTRESTADKFIQTQSVQDFTWVPADEKQTTLRNASLLPLKTADTALLKMQMFVEESSLKDQT</sequence>
<proteinExistence type="predicted"/>
<dbReference type="AlphaFoldDB" id="A0A9D4GI86"/>
<dbReference type="OrthoDB" id="21254at2759"/>
<dbReference type="InterPro" id="IPR045091">
    <property type="entry name" value="Mad2-like"/>
</dbReference>
<dbReference type="GO" id="GO:0006974">
    <property type="term" value="P:DNA damage response"/>
    <property type="evidence" value="ECO:0007669"/>
    <property type="project" value="UniProtKB-KW"/>
</dbReference>
<keyword evidence="2" id="KW-0227">DNA damage</keyword>
<evidence type="ECO:0000256" key="1">
    <source>
        <dbReference type="ARBA" id="ARBA00004123"/>
    </source>
</evidence>
<evidence type="ECO:0000259" key="6">
    <source>
        <dbReference type="PROSITE" id="PS50815"/>
    </source>
</evidence>
<reference evidence="7" key="2">
    <citation type="submission" date="2020-11" db="EMBL/GenBank/DDBJ databases">
        <authorList>
            <person name="McCartney M.A."/>
            <person name="Auch B."/>
            <person name="Kono T."/>
            <person name="Mallez S."/>
            <person name="Becker A."/>
            <person name="Gohl D.M."/>
            <person name="Silverstein K.A.T."/>
            <person name="Koren S."/>
            <person name="Bechman K.B."/>
            <person name="Herman A."/>
            <person name="Abrahante J.E."/>
            <person name="Garbe J."/>
        </authorList>
    </citation>
    <scope>NUCLEOTIDE SEQUENCE</scope>
    <source>
        <strain evidence="7">Duluth1</strain>
        <tissue evidence="7">Whole animal</tissue>
    </source>
</reference>
<evidence type="ECO:0000256" key="2">
    <source>
        <dbReference type="ARBA" id="ARBA00022763"/>
    </source>
</evidence>
<keyword evidence="8" id="KW-1185">Reference proteome</keyword>
<gene>
    <name evidence="7" type="ORF">DPMN_119108</name>
</gene>
<evidence type="ECO:0000313" key="7">
    <source>
        <dbReference type="EMBL" id="KAH3817570.1"/>
    </source>
</evidence>
<dbReference type="GO" id="GO:0005634">
    <property type="term" value="C:nucleus"/>
    <property type="evidence" value="ECO:0007669"/>
    <property type="project" value="UniProtKB-SubCell"/>
</dbReference>
<dbReference type="PANTHER" id="PTHR11842:SF10">
    <property type="entry name" value="MITOTIC SPINDLE ASSEMBLY CHECKPOINT PROTEIN MAD2B"/>
    <property type="match status" value="1"/>
</dbReference>
<dbReference type="FunFam" id="3.30.900.10:FF:000003">
    <property type="entry name" value="Mitotic spindle assembly checkpoint protein MAD2B"/>
    <property type="match status" value="1"/>
</dbReference>
<organism evidence="7 8">
    <name type="scientific">Dreissena polymorpha</name>
    <name type="common">Zebra mussel</name>
    <name type="synonym">Mytilus polymorpha</name>
    <dbReference type="NCBI Taxonomy" id="45954"/>
    <lineage>
        <taxon>Eukaryota</taxon>
        <taxon>Metazoa</taxon>
        <taxon>Spiralia</taxon>
        <taxon>Lophotrochozoa</taxon>
        <taxon>Mollusca</taxon>
        <taxon>Bivalvia</taxon>
        <taxon>Autobranchia</taxon>
        <taxon>Heteroconchia</taxon>
        <taxon>Euheterodonta</taxon>
        <taxon>Imparidentia</taxon>
        <taxon>Neoheterodontei</taxon>
        <taxon>Myida</taxon>
        <taxon>Dreissenoidea</taxon>
        <taxon>Dreissenidae</taxon>
        <taxon>Dreissena</taxon>
    </lineage>
</organism>
<dbReference type="GO" id="GO:0016035">
    <property type="term" value="C:zeta DNA polymerase complex"/>
    <property type="evidence" value="ECO:0007669"/>
    <property type="project" value="TreeGrafter"/>
</dbReference>
<dbReference type="PROSITE" id="PS50815">
    <property type="entry name" value="HORMA"/>
    <property type="match status" value="1"/>
</dbReference>
<evidence type="ECO:0000256" key="5">
    <source>
        <dbReference type="ARBA" id="ARBA00044264"/>
    </source>
</evidence>
<name>A0A9D4GI86_DREPO</name>
<dbReference type="InterPro" id="IPR036570">
    <property type="entry name" value="HORMA_dom_sf"/>
</dbReference>
<feature type="domain" description="HORMA" evidence="6">
    <location>
        <begin position="10"/>
        <end position="199"/>
    </location>
</feature>
<comment type="subcellular location">
    <subcellularLocation>
        <location evidence="1">Nucleus</location>
    </subcellularLocation>
</comment>
<keyword evidence="3" id="KW-0539">Nucleus</keyword>